<name>A0A6G8PWL0_9ACTN</name>
<feature type="compositionally biased region" description="Low complexity" evidence="1">
    <location>
        <begin position="27"/>
        <end position="57"/>
    </location>
</feature>
<reference evidence="3 4" key="1">
    <citation type="submission" date="2019-10" db="EMBL/GenBank/DDBJ databases">
        <title>Rubrobacter sp nov SCSIO 52915 isolated from a deep-sea sediment in the South China Sea.</title>
        <authorList>
            <person name="Chen R.W."/>
        </authorList>
    </citation>
    <scope>NUCLEOTIDE SEQUENCE [LARGE SCALE GENOMIC DNA]</scope>
    <source>
        <strain evidence="3 4">SCSIO 52915</strain>
    </source>
</reference>
<sequence>MVSGARARALLPILFALALGAALAGCGSEEEGAGSPPAEPAEQAAPAETVEATAPEETGGDAEASVRTATVRLSGSEGTVYAGSYGNLDGSEYAEGLLEGEPVEFTVDLRESGFDVVNASFAKPNGNYDGVLKIEILANGEVVAEQEAETQYGTLNLTWSSEG</sequence>
<evidence type="ECO:0000313" key="4">
    <source>
        <dbReference type="Proteomes" id="UP000502706"/>
    </source>
</evidence>
<dbReference type="Proteomes" id="UP000502706">
    <property type="component" value="Chromosome"/>
</dbReference>
<dbReference type="PROSITE" id="PS51257">
    <property type="entry name" value="PROKAR_LIPOPROTEIN"/>
    <property type="match status" value="1"/>
</dbReference>
<dbReference type="EMBL" id="CP045121">
    <property type="protein sequence ID" value="QIN78565.1"/>
    <property type="molecule type" value="Genomic_DNA"/>
</dbReference>
<proteinExistence type="predicted"/>
<keyword evidence="4" id="KW-1185">Reference proteome</keyword>
<keyword evidence="2" id="KW-0732">Signal</keyword>
<dbReference type="RefSeq" id="WP_207956264.1">
    <property type="nucleotide sequence ID" value="NZ_CP045121.1"/>
</dbReference>
<protein>
    <recommendedName>
        <fullName evidence="5">Lipoprotein</fullName>
    </recommendedName>
</protein>
<evidence type="ECO:0008006" key="5">
    <source>
        <dbReference type="Google" id="ProtNLM"/>
    </source>
</evidence>
<feature type="region of interest" description="Disordered" evidence="1">
    <location>
        <begin position="27"/>
        <end position="66"/>
    </location>
</feature>
<evidence type="ECO:0000256" key="1">
    <source>
        <dbReference type="SAM" id="MobiDB-lite"/>
    </source>
</evidence>
<organism evidence="3 4">
    <name type="scientific">Rubrobacter marinus</name>
    <dbReference type="NCBI Taxonomy" id="2653852"/>
    <lineage>
        <taxon>Bacteria</taxon>
        <taxon>Bacillati</taxon>
        <taxon>Actinomycetota</taxon>
        <taxon>Rubrobacteria</taxon>
        <taxon>Rubrobacterales</taxon>
        <taxon>Rubrobacteraceae</taxon>
        <taxon>Rubrobacter</taxon>
    </lineage>
</organism>
<evidence type="ECO:0000313" key="3">
    <source>
        <dbReference type="EMBL" id="QIN78565.1"/>
    </source>
</evidence>
<accession>A0A6G8PWL0</accession>
<gene>
    <name evidence="3" type="ORF">GBA65_08580</name>
</gene>
<feature type="chain" id="PRO_5026259693" description="Lipoprotein" evidence="2">
    <location>
        <begin position="25"/>
        <end position="163"/>
    </location>
</feature>
<evidence type="ECO:0000256" key="2">
    <source>
        <dbReference type="SAM" id="SignalP"/>
    </source>
</evidence>
<dbReference type="KEGG" id="rmar:GBA65_08580"/>
<feature type="signal peptide" evidence="2">
    <location>
        <begin position="1"/>
        <end position="24"/>
    </location>
</feature>
<dbReference type="AlphaFoldDB" id="A0A6G8PWL0"/>